<dbReference type="STRING" id="1300350.Z948_717"/>
<protein>
    <submittedName>
        <fullName evidence="3">Peptidase S15</fullName>
    </submittedName>
</protein>
<dbReference type="GO" id="GO:0008239">
    <property type="term" value="F:dipeptidyl-peptidase activity"/>
    <property type="evidence" value="ECO:0007669"/>
    <property type="project" value="InterPro"/>
</dbReference>
<dbReference type="SUPFAM" id="SSF53474">
    <property type="entry name" value="alpha/beta-Hydrolases"/>
    <property type="match status" value="1"/>
</dbReference>
<dbReference type="EMBL" id="JAMC01000002">
    <property type="protein sequence ID" value="KEJ89866.1"/>
    <property type="molecule type" value="Genomic_DNA"/>
</dbReference>
<dbReference type="SMART" id="SM00939">
    <property type="entry name" value="PepX_C"/>
    <property type="match status" value="1"/>
</dbReference>
<sequence>MTIKNHSLRAITEDPDHLITLSDGIRLSARLWRPKDAEADPVPLILEFLPYRKRDGTCARDALTHPYLAERGYACARVDMRGNGDSEGLMEDEYTAQELSDAVEVIKWAAAQPWCNGNVGMMGISWGGFNGLQVAALAPEALKAVITLCSTVDRFADDIHYKGGCLLNENLGWGATMWSYSSRAPDPALRSDWRKMWLDRLENEPFLPSVWLRHQTRDAYWQHGSVCEDYSKIKAKVLAVGGWGDAYKNAVPQLVEALDGAKGIVGPWVHKYPHFAAPEPRIGFLQEALRWWDHWLKGIDTGVEEDPDYRAYLMDGVRPAAWYKERSGRWIAEKTGATTHLPVQTLHLGENASLEDAPQLINVDVSSPAHCGAAAGEYCAIWLGPEMPGDQRGDDALSSTFTSAPLAADMDLVGAPRLTVTISSDKPQAQMAVRLNHIHPDGVSTRITYGVLNLSHRQSASTPSKMTPGVAEEISLNLDHIAYRIPKGHRIRVSISTAYWPLLWPAPEAAALHISKGSIALPQRPTKGHDEVTFEQPEAAPPWETEEIRPENHVRRQEVDMVTGTHSLIIEDDFGKIKDSDHGLITGSIARERWDIHPDDPLSARGECDWEDTLERDGIALRSRAQCSMRSDATTFHLTAKIEAWENGELVYSREESEAIPRDHL</sequence>
<dbReference type="OrthoDB" id="9806163at2"/>
<dbReference type="InterPro" id="IPR005674">
    <property type="entry name" value="CocE/Ser_esterase"/>
</dbReference>
<dbReference type="InterPro" id="IPR000383">
    <property type="entry name" value="Xaa-Pro-like_dom"/>
</dbReference>
<dbReference type="PANTHER" id="PTHR43056:SF10">
    <property type="entry name" value="COCE_NOND FAMILY, PUTATIVE (AFU_ORTHOLOGUE AFUA_7G00600)-RELATED"/>
    <property type="match status" value="1"/>
</dbReference>
<dbReference type="Gene3D" id="2.60.120.260">
    <property type="entry name" value="Galactose-binding domain-like"/>
    <property type="match status" value="1"/>
</dbReference>
<evidence type="ECO:0000259" key="2">
    <source>
        <dbReference type="SMART" id="SM00939"/>
    </source>
</evidence>
<name>A0A073IK16_9RHOB</name>
<dbReference type="InterPro" id="IPR050585">
    <property type="entry name" value="Xaa-Pro_dipeptidyl-ppase/CocE"/>
</dbReference>
<comment type="caution">
    <text evidence="3">The sequence shown here is derived from an EMBL/GenBank/DDBJ whole genome shotgun (WGS) entry which is preliminary data.</text>
</comment>
<organism evidence="3 4">
    <name type="scientific">Sulfitobacter donghicola DSW-25 = KCTC 12864 = JCM 14565</name>
    <dbReference type="NCBI Taxonomy" id="1300350"/>
    <lineage>
        <taxon>Bacteria</taxon>
        <taxon>Pseudomonadati</taxon>
        <taxon>Pseudomonadota</taxon>
        <taxon>Alphaproteobacteria</taxon>
        <taxon>Rhodobacterales</taxon>
        <taxon>Roseobacteraceae</taxon>
        <taxon>Sulfitobacter</taxon>
    </lineage>
</organism>
<dbReference type="RefSeq" id="WP_025058189.1">
    <property type="nucleotide sequence ID" value="NZ_JAMC01000002.1"/>
</dbReference>
<dbReference type="InterPro" id="IPR008979">
    <property type="entry name" value="Galactose-bd-like_sf"/>
</dbReference>
<dbReference type="SUPFAM" id="SSF49785">
    <property type="entry name" value="Galactose-binding domain-like"/>
    <property type="match status" value="1"/>
</dbReference>
<evidence type="ECO:0000256" key="1">
    <source>
        <dbReference type="ARBA" id="ARBA00022801"/>
    </source>
</evidence>
<evidence type="ECO:0000313" key="3">
    <source>
        <dbReference type="EMBL" id="KEJ89866.1"/>
    </source>
</evidence>
<dbReference type="InterPro" id="IPR029058">
    <property type="entry name" value="AB_hydrolase_fold"/>
</dbReference>
<evidence type="ECO:0000313" key="4">
    <source>
        <dbReference type="Proteomes" id="UP000027734"/>
    </source>
</evidence>
<dbReference type="AlphaFoldDB" id="A0A073IK16"/>
<dbReference type="Gene3D" id="1.10.3020.10">
    <property type="entry name" value="alpha-amino acid ester hydrolase ( Helical cap domain)"/>
    <property type="match status" value="1"/>
</dbReference>
<keyword evidence="4" id="KW-1185">Reference proteome</keyword>
<dbReference type="Proteomes" id="UP000027734">
    <property type="component" value="Unassembled WGS sequence"/>
</dbReference>
<feature type="domain" description="Xaa-Pro dipeptidyl-peptidase C-terminal" evidence="2">
    <location>
        <begin position="289"/>
        <end position="543"/>
    </location>
</feature>
<dbReference type="Gene3D" id="3.40.50.1820">
    <property type="entry name" value="alpha/beta hydrolase"/>
    <property type="match status" value="1"/>
</dbReference>
<accession>A0A073IK16</accession>
<dbReference type="eggNOG" id="COG2936">
    <property type="taxonomic scope" value="Bacteria"/>
</dbReference>
<dbReference type="InterPro" id="IPR013736">
    <property type="entry name" value="Xaa-Pro_dipept_C"/>
</dbReference>
<dbReference type="Pfam" id="PF02129">
    <property type="entry name" value="Peptidase_S15"/>
    <property type="match status" value="1"/>
</dbReference>
<gene>
    <name evidence="3" type="ORF">DSW25_06535</name>
</gene>
<keyword evidence="1" id="KW-0378">Hydrolase</keyword>
<dbReference type="Pfam" id="PF08530">
    <property type="entry name" value="PepX_C"/>
    <property type="match status" value="1"/>
</dbReference>
<proteinExistence type="predicted"/>
<dbReference type="PANTHER" id="PTHR43056">
    <property type="entry name" value="PEPTIDASE S9 PROLYL OLIGOPEPTIDASE"/>
    <property type="match status" value="1"/>
</dbReference>
<reference evidence="3 4" key="1">
    <citation type="submission" date="2014-01" db="EMBL/GenBank/DDBJ databases">
        <title>Sulfitobacter donghicola JCM 14565 Genome Sequencing.</title>
        <authorList>
            <person name="Lai Q."/>
            <person name="Hong Z."/>
        </authorList>
    </citation>
    <scope>NUCLEOTIDE SEQUENCE [LARGE SCALE GENOMIC DNA]</scope>
    <source>
        <strain evidence="3 4">JCM 14565</strain>
    </source>
</reference>
<dbReference type="NCBIfam" id="TIGR00976">
    <property type="entry name" value="CocE_NonD"/>
    <property type="match status" value="1"/>
</dbReference>